<dbReference type="AlphaFoldDB" id="B9RTX3"/>
<keyword evidence="4" id="KW-1185">Reference proteome</keyword>
<dbReference type="OMA" id="IPATEWP"/>
<dbReference type="InterPro" id="IPR036291">
    <property type="entry name" value="NAD(P)-bd_dom_sf"/>
</dbReference>
<name>B9RTX3_RICCO</name>
<dbReference type="Gene3D" id="3.40.50.720">
    <property type="entry name" value="NAD(P)-binding Rossmann-like Domain"/>
    <property type="match status" value="1"/>
</dbReference>
<dbReference type="PRINTS" id="PR00080">
    <property type="entry name" value="SDRFAMILY"/>
</dbReference>
<dbReference type="EMBL" id="EQ973814">
    <property type="protein sequence ID" value="EEF45355.1"/>
    <property type="molecule type" value="Genomic_DNA"/>
</dbReference>
<dbReference type="InterPro" id="IPR020904">
    <property type="entry name" value="Sc_DH/Rdtase_CS"/>
</dbReference>
<reference evidence="4" key="1">
    <citation type="journal article" date="2010" name="Nat. Biotechnol.">
        <title>Draft genome sequence of the oilseed species Ricinus communis.</title>
        <authorList>
            <person name="Chan A.P."/>
            <person name="Crabtree J."/>
            <person name="Zhao Q."/>
            <person name="Lorenzi H."/>
            <person name="Orvis J."/>
            <person name="Puiu D."/>
            <person name="Melake-Berhan A."/>
            <person name="Jones K.M."/>
            <person name="Redman J."/>
            <person name="Chen G."/>
            <person name="Cahoon E.B."/>
            <person name="Gedil M."/>
            <person name="Stanke M."/>
            <person name="Haas B.J."/>
            <person name="Wortman J.R."/>
            <person name="Fraser-Liggett C.M."/>
            <person name="Ravel J."/>
            <person name="Rabinowicz P.D."/>
        </authorList>
    </citation>
    <scope>NUCLEOTIDE SEQUENCE [LARGE SCALE GENOMIC DNA]</scope>
    <source>
        <strain evidence="4">cv. Hale</strain>
    </source>
</reference>
<evidence type="ECO:0000256" key="1">
    <source>
        <dbReference type="ARBA" id="ARBA00006484"/>
    </source>
</evidence>
<sequence>MASCNCKEYFPPQTQDQQPGKQYVMHPLPQSINPDYKPSNKLHGKVALVTGGDSGIGRAVCYYFSLEGATVAFTYVKGIEDKDKDDALEMFQEVKAKDAKDPIAIATDIRYEENCKKVIDEVVNEYGRIDVLVNNAGLQHYTYSIEEITEVDLESLFRTNIFSQFFLVRHALKHMKEGSSIINTTSVLAYTGHPNLLDYCSTKGAILSFTRGLSAQLIGKGIRVNGVAPGPTWTPLQPASLPAEEVAILGSDTPMDRAGQPHEIAPAYVFLASNECSSFITGQVIHPNGGIIVNA</sequence>
<organism evidence="3 4">
    <name type="scientific">Ricinus communis</name>
    <name type="common">Castor bean</name>
    <dbReference type="NCBI Taxonomy" id="3988"/>
    <lineage>
        <taxon>Eukaryota</taxon>
        <taxon>Viridiplantae</taxon>
        <taxon>Streptophyta</taxon>
        <taxon>Embryophyta</taxon>
        <taxon>Tracheophyta</taxon>
        <taxon>Spermatophyta</taxon>
        <taxon>Magnoliopsida</taxon>
        <taxon>eudicotyledons</taxon>
        <taxon>Gunneridae</taxon>
        <taxon>Pentapetalae</taxon>
        <taxon>rosids</taxon>
        <taxon>fabids</taxon>
        <taxon>Malpighiales</taxon>
        <taxon>Euphorbiaceae</taxon>
        <taxon>Acalyphoideae</taxon>
        <taxon>Acalypheae</taxon>
        <taxon>Ricinus</taxon>
    </lineage>
</organism>
<dbReference type="PANTHER" id="PTHR48107:SF34">
    <property type="entry name" value="CHAIN DEHYDROGENASE, PUTATIVE-RELATED"/>
    <property type="match status" value="1"/>
</dbReference>
<dbReference type="Pfam" id="PF13561">
    <property type="entry name" value="adh_short_C2"/>
    <property type="match status" value="1"/>
</dbReference>
<dbReference type="STRING" id="3988.B9RTX3"/>
<proteinExistence type="inferred from homology"/>
<gene>
    <name evidence="3" type="ORF">RCOM_0913600</name>
</gene>
<evidence type="ECO:0000256" key="2">
    <source>
        <dbReference type="ARBA" id="ARBA00023002"/>
    </source>
</evidence>
<dbReference type="InterPro" id="IPR002347">
    <property type="entry name" value="SDR_fam"/>
</dbReference>
<keyword evidence="2 3" id="KW-0560">Oxidoreductase</keyword>
<dbReference type="PROSITE" id="PS00061">
    <property type="entry name" value="ADH_SHORT"/>
    <property type="match status" value="1"/>
</dbReference>
<dbReference type="eggNOG" id="KOG0725">
    <property type="taxonomic scope" value="Eukaryota"/>
</dbReference>
<dbReference type="SUPFAM" id="SSF51735">
    <property type="entry name" value="NAD(P)-binding Rossmann-fold domains"/>
    <property type="match status" value="1"/>
</dbReference>
<dbReference type="KEGG" id="rcu:8271599"/>
<dbReference type="Proteomes" id="UP000008311">
    <property type="component" value="Unassembled WGS sequence"/>
</dbReference>
<comment type="similarity">
    <text evidence="1">Belongs to the short-chain dehydrogenases/reductases (SDR) family.</text>
</comment>
<evidence type="ECO:0000313" key="3">
    <source>
        <dbReference type="EMBL" id="EEF45355.1"/>
    </source>
</evidence>
<accession>B9RTX3</accession>
<dbReference type="PRINTS" id="PR00081">
    <property type="entry name" value="GDHRDH"/>
</dbReference>
<dbReference type="PANTHER" id="PTHR48107">
    <property type="entry name" value="NADPH-DEPENDENT ALDEHYDE REDUCTASE-LIKE PROTEIN, CHLOROPLASTIC-RELATED"/>
    <property type="match status" value="1"/>
</dbReference>
<dbReference type="OrthoDB" id="47007at2759"/>
<dbReference type="EC" id="1.1.1.100" evidence="3"/>
<dbReference type="FunFam" id="3.40.50.720:FF:000084">
    <property type="entry name" value="Short-chain dehydrogenase reductase"/>
    <property type="match status" value="1"/>
</dbReference>
<evidence type="ECO:0000313" key="4">
    <source>
        <dbReference type="Proteomes" id="UP000008311"/>
    </source>
</evidence>
<protein>
    <submittedName>
        <fullName evidence="3">Short chain dehydrogenase, putative</fullName>
        <ecNumber evidence="3">1.1.1.100</ecNumber>
    </submittedName>
</protein>
<dbReference type="GO" id="GO:0004316">
    <property type="term" value="F:3-oxoacyl-[acyl-carrier-protein] reductase (NADPH) activity"/>
    <property type="evidence" value="ECO:0007669"/>
    <property type="project" value="UniProtKB-EC"/>
</dbReference>
<dbReference type="InParanoid" id="B9RTX3"/>